<dbReference type="AlphaFoldDB" id="A0A3A8EJT5"/>
<evidence type="ECO:0000256" key="1">
    <source>
        <dbReference type="SAM" id="MobiDB-lite"/>
    </source>
</evidence>
<feature type="non-terminal residue" evidence="2">
    <location>
        <position position="1"/>
    </location>
</feature>
<feature type="region of interest" description="Disordered" evidence="1">
    <location>
        <begin position="81"/>
        <end position="109"/>
    </location>
</feature>
<evidence type="ECO:0008006" key="4">
    <source>
        <dbReference type="Google" id="ProtNLM"/>
    </source>
</evidence>
<comment type="caution">
    <text evidence="2">The sequence shown here is derived from an EMBL/GenBank/DDBJ whole genome shotgun (WGS) entry which is preliminary data.</text>
</comment>
<dbReference type="Proteomes" id="UP000280405">
    <property type="component" value="Unassembled WGS sequence"/>
</dbReference>
<dbReference type="Gene3D" id="2.60.40.10">
    <property type="entry name" value="Immunoglobulins"/>
    <property type="match status" value="1"/>
</dbReference>
<dbReference type="EMBL" id="RAXT01000222">
    <property type="protein sequence ID" value="RKG29161.1"/>
    <property type="molecule type" value="Genomic_DNA"/>
</dbReference>
<reference evidence="2 3" key="1">
    <citation type="submission" date="2018-09" db="EMBL/GenBank/DDBJ databases">
        <title>The draft genome of Acinetobacter spp. strains.</title>
        <authorList>
            <person name="Qin J."/>
            <person name="Feng Y."/>
            <person name="Zong Z."/>
        </authorList>
    </citation>
    <scope>NUCLEOTIDE SEQUENCE [LARGE SCALE GENOMIC DNA]</scope>
    <source>
        <strain evidence="2 3">WCHAc060115</strain>
    </source>
</reference>
<proteinExistence type="predicted"/>
<accession>A0A3A8EJT5</accession>
<feature type="compositionally biased region" description="Polar residues" evidence="1">
    <location>
        <begin position="92"/>
        <end position="109"/>
    </location>
</feature>
<gene>
    <name evidence="2" type="ORF">D7V20_19635</name>
</gene>
<dbReference type="RefSeq" id="WP_171407876.1">
    <property type="nucleotide sequence ID" value="NZ_RAXT01000222.1"/>
</dbReference>
<protein>
    <recommendedName>
        <fullName evidence="4">Bacterial Ig domain-containing protein</fullName>
    </recommendedName>
</protein>
<sequence>VVINDGGDGVINPTDLVNGKVTATVKPTEPVEEGDKVTITLPNGSTQEVVVDGSNKDDINTNGIVVEFDKPADGTDVELTATVTDKAGNKSPEGSDTSTVGDTTAPTAP</sequence>
<name>A0A3A8EJT5_9GAMM</name>
<dbReference type="InterPro" id="IPR013783">
    <property type="entry name" value="Ig-like_fold"/>
</dbReference>
<feature type="non-terminal residue" evidence="2">
    <location>
        <position position="109"/>
    </location>
</feature>
<keyword evidence="3" id="KW-1185">Reference proteome</keyword>
<evidence type="ECO:0000313" key="2">
    <source>
        <dbReference type="EMBL" id="RKG29161.1"/>
    </source>
</evidence>
<organism evidence="2 3">
    <name type="scientific">Acinetobacter rongchengensis</name>
    <dbReference type="NCBI Taxonomy" id="2419601"/>
    <lineage>
        <taxon>Bacteria</taxon>
        <taxon>Pseudomonadati</taxon>
        <taxon>Pseudomonadota</taxon>
        <taxon>Gammaproteobacteria</taxon>
        <taxon>Moraxellales</taxon>
        <taxon>Moraxellaceae</taxon>
        <taxon>Acinetobacter</taxon>
    </lineage>
</organism>
<evidence type="ECO:0000313" key="3">
    <source>
        <dbReference type="Proteomes" id="UP000280405"/>
    </source>
</evidence>